<dbReference type="Pfam" id="PF13279">
    <property type="entry name" value="4HBT_2"/>
    <property type="match status" value="1"/>
</dbReference>
<dbReference type="CDD" id="cd00586">
    <property type="entry name" value="4HBT"/>
    <property type="match status" value="1"/>
</dbReference>
<comment type="caution">
    <text evidence="2">The sequence shown here is derived from an EMBL/GenBank/DDBJ whole genome shotgun (WGS) entry which is preliminary data.</text>
</comment>
<dbReference type="Gene3D" id="3.10.129.10">
    <property type="entry name" value="Hotdog Thioesterase"/>
    <property type="match status" value="1"/>
</dbReference>
<dbReference type="InterPro" id="IPR050563">
    <property type="entry name" value="4-hydroxybenzoyl-CoA_TE"/>
</dbReference>
<dbReference type="GO" id="GO:0016787">
    <property type="term" value="F:hydrolase activity"/>
    <property type="evidence" value="ECO:0007669"/>
    <property type="project" value="UniProtKB-KW"/>
</dbReference>
<proteinExistence type="predicted"/>
<sequence>MNKAMTFDGWDLPSPFIHHLTANKADEDEFGHVNNSRYLAWADEAAWAHWDHCFPEHPRTEFVKYEHGMAIIRSECDYLGQTHAGDEIDCAVWITASDGRLRAERRYQFRRAATGETVFRAVTKLICFKLQSGRPTRMNDTLKKHYQVLPEVADALMTESLGSAD</sequence>
<gene>
    <name evidence="2" type="ORF">V0U79_07160</name>
</gene>
<protein>
    <submittedName>
        <fullName evidence="2">Acyl-CoA thioesterase</fullName>
        <ecNumber evidence="2">3.1.2.-</ecNumber>
    </submittedName>
</protein>
<organism evidence="2 3">
    <name type="scientific">Hyphobacterium lacteum</name>
    <dbReference type="NCBI Taxonomy" id="3116575"/>
    <lineage>
        <taxon>Bacteria</taxon>
        <taxon>Pseudomonadati</taxon>
        <taxon>Pseudomonadota</taxon>
        <taxon>Alphaproteobacteria</taxon>
        <taxon>Maricaulales</taxon>
        <taxon>Maricaulaceae</taxon>
        <taxon>Hyphobacterium</taxon>
    </lineage>
</organism>
<evidence type="ECO:0000313" key="3">
    <source>
        <dbReference type="Proteomes" id="UP001354971"/>
    </source>
</evidence>
<name>A0ABU7LQG1_9PROT</name>
<keyword evidence="3" id="KW-1185">Reference proteome</keyword>
<dbReference type="PANTHER" id="PTHR31793:SF37">
    <property type="entry name" value="ACYL-COA THIOESTER HYDROLASE YBGC"/>
    <property type="match status" value="1"/>
</dbReference>
<dbReference type="RefSeq" id="WP_330198804.1">
    <property type="nucleotide sequence ID" value="NZ_JAZDRP010000004.1"/>
</dbReference>
<evidence type="ECO:0000256" key="1">
    <source>
        <dbReference type="ARBA" id="ARBA00022801"/>
    </source>
</evidence>
<reference evidence="2 3" key="1">
    <citation type="submission" date="2024-01" db="EMBL/GenBank/DDBJ databases">
        <title>Hyphobacterium bacterium isolated from marine sediment.</title>
        <authorList>
            <person name="Zhao S."/>
        </authorList>
    </citation>
    <scope>NUCLEOTIDE SEQUENCE [LARGE SCALE GENOMIC DNA]</scope>
    <source>
        <strain evidence="3">HN65</strain>
    </source>
</reference>
<dbReference type="PANTHER" id="PTHR31793">
    <property type="entry name" value="4-HYDROXYBENZOYL-COA THIOESTERASE FAMILY MEMBER"/>
    <property type="match status" value="1"/>
</dbReference>
<evidence type="ECO:0000313" key="2">
    <source>
        <dbReference type="EMBL" id="MEE2526140.1"/>
    </source>
</evidence>
<dbReference type="InterPro" id="IPR029069">
    <property type="entry name" value="HotDog_dom_sf"/>
</dbReference>
<dbReference type="EC" id="3.1.2.-" evidence="2"/>
<keyword evidence="1 2" id="KW-0378">Hydrolase</keyword>
<dbReference type="Proteomes" id="UP001354971">
    <property type="component" value="Unassembled WGS sequence"/>
</dbReference>
<dbReference type="SUPFAM" id="SSF54637">
    <property type="entry name" value="Thioesterase/thiol ester dehydrase-isomerase"/>
    <property type="match status" value="1"/>
</dbReference>
<dbReference type="EMBL" id="JAZDRP010000004">
    <property type="protein sequence ID" value="MEE2526140.1"/>
    <property type="molecule type" value="Genomic_DNA"/>
</dbReference>
<accession>A0ABU7LQG1</accession>